<sequence length="302" mass="32747">MKVLVLGGSGFLGKHIVRKLIEDSHQVTVFGRQADKIDIPGVKTVSADFSDTLSLSESLIGVDKVVHLISTSVPSTSNRDPISDIQGNLVNTVKLLEMMKQSGLKDIVYFSSGGTVYGHPQTIPISESHANAPVCSYGVVKLAIEKYLHMYSDLYDFNTVILRPSNPFGPGQTHTGVQGFIGTCIAAALSDNSLTIWGDGSVKRDYVFAEDVAEATISALNYQGSDNFNISSGEGVSLNEIIELVQQETGKSITVNYQAKRDFDIPEIILNNEKARRLLNWQPSTSFTTGLSLTVRNALTMS</sequence>
<evidence type="ECO:0000259" key="6">
    <source>
        <dbReference type="Pfam" id="PF01370"/>
    </source>
</evidence>
<evidence type="ECO:0000256" key="3">
    <source>
        <dbReference type="ARBA" id="ARBA00018569"/>
    </source>
</evidence>
<feature type="domain" description="NAD-dependent epimerase/dehydratase" evidence="6">
    <location>
        <begin position="3"/>
        <end position="230"/>
    </location>
</feature>
<dbReference type="EMBL" id="BSND01000005">
    <property type="protein sequence ID" value="GLP99815.1"/>
    <property type="molecule type" value="Genomic_DNA"/>
</dbReference>
<accession>A0ABQ5TZ62</accession>
<evidence type="ECO:0000256" key="4">
    <source>
        <dbReference type="ARBA" id="ARBA00031367"/>
    </source>
</evidence>
<dbReference type="SUPFAM" id="SSF51735">
    <property type="entry name" value="NAD(P)-binding Rossmann-fold domains"/>
    <property type="match status" value="1"/>
</dbReference>
<comment type="caution">
    <text evidence="7">The sequence shown here is derived from an EMBL/GenBank/DDBJ whole genome shotgun (WGS) entry which is preliminary data.</text>
</comment>
<reference evidence="7" key="1">
    <citation type="journal article" date="2014" name="Int. J. Syst. Evol. Microbiol.">
        <title>Complete genome of a new Firmicutes species belonging to the dominant human colonic microbiota ('Ruminococcus bicirculans') reveals two chromosomes and a selective capacity to utilize plant glucans.</title>
        <authorList>
            <consortium name="NISC Comparative Sequencing Program"/>
            <person name="Wegmann U."/>
            <person name="Louis P."/>
            <person name="Goesmann A."/>
            <person name="Henrissat B."/>
            <person name="Duncan S.H."/>
            <person name="Flint H.J."/>
        </authorList>
    </citation>
    <scope>NUCLEOTIDE SEQUENCE</scope>
    <source>
        <strain evidence="7">NBRC 102424</strain>
    </source>
</reference>
<organism evidence="7 8">
    <name type="scientific">Methylophaga thalassica</name>
    <dbReference type="NCBI Taxonomy" id="40223"/>
    <lineage>
        <taxon>Bacteria</taxon>
        <taxon>Pseudomonadati</taxon>
        <taxon>Pseudomonadota</taxon>
        <taxon>Gammaproteobacteria</taxon>
        <taxon>Thiotrichales</taxon>
        <taxon>Piscirickettsiaceae</taxon>
        <taxon>Methylophaga</taxon>
    </lineage>
</organism>
<proteinExistence type="inferred from homology"/>
<dbReference type="InterPro" id="IPR001509">
    <property type="entry name" value="Epimerase_deHydtase"/>
</dbReference>
<dbReference type="Pfam" id="PF01370">
    <property type="entry name" value="Epimerase"/>
    <property type="match status" value="1"/>
</dbReference>
<dbReference type="InterPro" id="IPR036291">
    <property type="entry name" value="NAD(P)-bd_dom_sf"/>
</dbReference>
<dbReference type="RefSeq" id="WP_284723051.1">
    <property type="nucleotide sequence ID" value="NZ_BSND01000005.1"/>
</dbReference>
<evidence type="ECO:0000313" key="8">
    <source>
        <dbReference type="Proteomes" id="UP001161423"/>
    </source>
</evidence>
<reference evidence="7" key="2">
    <citation type="submission" date="2023-01" db="EMBL/GenBank/DDBJ databases">
        <title>Draft genome sequence of Methylophaga thalassica strain NBRC 102424.</title>
        <authorList>
            <person name="Sun Q."/>
            <person name="Mori K."/>
        </authorList>
    </citation>
    <scope>NUCLEOTIDE SEQUENCE</scope>
    <source>
        <strain evidence="7">NBRC 102424</strain>
    </source>
</reference>
<gene>
    <name evidence="7" type="ORF">GCM10007891_16690</name>
</gene>
<protein>
    <recommendedName>
        <fullName evidence="3">UDP-glucose 4-epimerase</fullName>
    </recommendedName>
    <alternativeName>
        <fullName evidence="5">Galactowaldenase</fullName>
    </alternativeName>
    <alternativeName>
        <fullName evidence="4">UDP-galactose 4-epimerase</fullName>
    </alternativeName>
</protein>
<dbReference type="Proteomes" id="UP001161423">
    <property type="component" value="Unassembled WGS sequence"/>
</dbReference>
<evidence type="ECO:0000256" key="5">
    <source>
        <dbReference type="ARBA" id="ARBA00033067"/>
    </source>
</evidence>
<dbReference type="PANTHER" id="PTHR43725:SF53">
    <property type="entry name" value="UDP-ARABINOSE 4-EPIMERASE 1"/>
    <property type="match status" value="1"/>
</dbReference>
<keyword evidence="8" id="KW-1185">Reference proteome</keyword>
<comment type="similarity">
    <text evidence="2">Belongs to the NAD(P)-dependent epimerase/dehydratase family.</text>
</comment>
<name>A0ABQ5TZ62_9GAMM</name>
<dbReference type="PANTHER" id="PTHR43725">
    <property type="entry name" value="UDP-GLUCOSE 4-EPIMERASE"/>
    <property type="match status" value="1"/>
</dbReference>
<dbReference type="Gene3D" id="3.40.50.720">
    <property type="entry name" value="NAD(P)-binding Rossmann-like Domain"/>
    <property type="match status" value="1"/>
</dbReference>
<comment type="pathway">
    <text evidence="1">Carbohydrate metabolism; galactose metabolism.</text>
</comment>
<evidence type="ECO:0000313" key="7">
    <source>
        <dbReference type="EMBL" id="GLP99815.1"/>
    </source>
</evidence>
<evidence type="ECO:0000256" key="1">
    <source>
        <dbReference type="ARBA" id="ARBA00004947"/>
    </source>
</evidence>
<evidence type="ECO:0000256" key="2">
    <source>
        <dbReference type="ARBA" id="ARBA00007637"/>
    </source>
</evidence>